<dbReference type="STRING" id="1797737.A2196_03605"/>
<evidence type="ECO:0000313" key="3">
    <source>
        <dbReference type="Proteomes" id="UP000176751"/>
    </source>
</evidence>
<dbReference type="InterPro" id="IPR011051">
    <property type="entry name" value="RmlC_Cupin_sf"/>
</dbReference>
<gene>
    <name evidence="2" type="ORF">A2196_03605</name>
</gene>
<name>A0A1F5HFK3_9BACT</name>
<dbReference type="InterPro" id="IPR014710">
    <property type="entry name" value="RmlC-like_jellyroll"/>
</dbReference>
<feature type="domain" description="Cupin type-2" evidence="1">
    <location>
        <begin position="25"/>
        <end position="82"/>
    </location>
</feature>
<dbReference type="AlphaFoldDB" id="A0A1F5HFK3"/>
<evidence type="ECO:0000313" key="2">
    <source>
        <dbReference type="EMBL" id="OGE02918.1"/>
    </source>
</evidence>
<proteinExistence type="predicted"/>
<sequence length="96" mass="11054">MDDSSQYLKSHKVTDNDFGSCDVYYMKPGGHEKRHYHNGVEIVYVLKGNCKTHKKGQVYVYEKGVIHEVVNDSDKELVFVCLTIPPESEKNTIYVQ</sequence>
<dbReference type="Gene3D" id="2.60.120.10">
    <property type="entry name" value="Jelly Rolls"/>
    <property type="match status" value="1"/>
</dbReference>
<organism evidence="2 3">
    <name type="scientific">Candidatus Curtissbacteria bacterium RIFOXYA1_FULL_41_14</name>
    <dbReference type="NCBI Taxonomy" id="1797737"/>
    <lineage>
        <taxon>Bacteria</taxon>
        <taxon>Candidatus Curtissiibacteriota</taxon>
    </lineage>
</organism>
<dbReference type="SUPFAM" id="SSF51182">
    <property type="entry name" value="RmlC-like cupins"/>
    <property type="match status" value="1"/>
</dbReference>
<accession>A0A1F5HFK3</accession>
<dbReference type="Proteomes" id="UP000176751">
    <property type="component" value="Unassembled WGS sequence"/>
</dbReference>
<protein>
    <recommendedName>
        <fullName evidence="1">Cupin type-2 domain-containing protein</fullName>
    </recommendedName>
</protein>
<dbReference type="InterPro" id="IPR013096">
    <property type="entry name" value="Cupin_2"/>
</dbReference>
<evidence type="ECO:0000259" key="1">
    <source>
        <dbReference type="Pfam" id="PF07883"/>
    </source>
</evidence>
<reference evidence="2 3" key="1">
    <citation type="journal article" date="2016" name="Nat. Commun.">
        <title>Thousands of microbial genomes shed light on interconnected biogeochemical processes in an aquifer system.</title>
        <authorList>
            <person name="Anantharaman K."/>
            <person name="Brown C.T."/>
            <person name="Hug L.A."/>
            <person name="Sharon I."/>
            <person name="Castelle C.J."/>
            <person name="Probst A.J."/>
            <person name="Thomas B.C."/>
            <person name="Singh A."/>
            <person name="Wilkins M.J."/>
            <person name="Karaoz U."/>
            <person name="Brodie E.L."/>
            <person name="Williams K.H."/>
            <person name="Hubbard S.S."/>
            <person name="Banfield J.F."/>
        </authorList>
    </citation>
    <scope>NUCLEOTIDE SEQUENCE [LARGE SCALE GENOMIC DNA]</scope>
</reference>
<dbReference type="EMBL" id="MFCA01000007">
    <property type="protein sequence ID" value="OGE02918.1"/>
    <property type="molecule type" value="Genomic_DNA"/>
</dbReference>
<dbReference type="CDD" id="cd02208">
    <property type="entry name" value="cupin_RmlC-like"/>
    <property type="match status" value="1"/>
</dbReference>
<comment type="caution">
    <text evidence="2">The sequence shown here is derived from an EMBL/GenBank/DDBJ whole genome shotgun (WGS) entry which is preliminary data.</text>
</comment>
<dbReference type="Pfam" id="PF07883">
    <property type="entry name" value="Cupin_2"/>
    <property type="match status" value="1"/>
</dbReference>